<dbReference type="Pfam" id="PF09917">
    <property type="entry name" value="DUF2147"/>
    <property type="match status" value="1"/>
</dbReference>
<gene>
    <name evidence="3" type="ORF">GGR88_002263</name>
</gene>
<name>A0ABX0XPN2_9SPHN</name>
<keyword evidence="1" id="KW-0732">Signal</keyword>
<dbReference type="PANTHER" id="PTHR36919:SF2">
    <property type="entry name" value="BLL6627 PROTEIN"/>
    <property type="match status" value="1"/>
</dbReference>
<evidence type="ECO:0000313" key="4">
    <source>
        <dbReference type="Proteomes" id="UP000734218"/>
    </source>
</evidence>
<dbReference type="Proteomes" id="UP000734218">
    <property type="component" value="Unassembled WGS sequence"/>
</dbReference>
<dbReference type="PANTHER" id="PTHR36919">
    <property type="entry name" value="BLR1215 PROTEIN"/>
    <property type="match status" value="1"/>
</dbReference>
<reference evidence="3 4" key="1">
    <citation type="submission" date="2020-03" db="EMBL/GenBank/DDBJ databases">
        <title>Genomic Encyclopedia of Type Strains, Phase IV (KMG-IV): sequencing the most valuable type-strain genomes for metagenomic binning, comparative biology and taxonomic classification.</title>
        <authorList>
            <person name="Goeker M."/>
        </authorList>
    </citation>
    <scope>NUCLEOTIDE SEQUENCE [LARGE SCALE GENOMIC DNA]</scope>
    <source>
        <strain evidence="3 4">DSM 27651</strain>
    </source>
</reference>
<evidence type="ECO:0000313" key="3">
    <source>
        <dbReference type="EMBL" id="NJC34749.1"/>
    </source>
</evidence>
<organism evidence="3 4">
    <name type="scientific">Sphingomonas jejuensis</name>
    <dbReference type="NCBI Taxonomy" id="904715"/>
    <lineage>
        <taxon>Bacteria</taxon>
        <taxon>Pseudomonadati</taxon>
        <taxon>Pseudomonadota</taxon>
        <taxon>Alphaproteobacteria</taxon>
        <taxon>Sphingomonadales</taxon>
        <taxon>Sphingomonadaceae</taxon>
        <taxon>Sphingomonas</taxon>
    </lineage>
</organism>
<accession>A0ABX0XPN2</accession>
<evidence type="ECO:0000256" key="1">
    <source>
        <dbReference type="SAM" id="SignalP"/>
    </source>
</evidence>
<sequence length="135" mass="14763">MTRLIPLALLLSATTAHAAQPINGRWITQEGDALVEIGACGASTCGRIARVLRARPNAPTTDVNNGDAALRRRPIVGLPVLTDFREDGDAWRGRIYDPRSGRTYRSVVRRNADGTLRVQGCIAVICRTQTWRAAR</sequence>
<dbReference type="InterPro" id="IPR019223">
    <property type="entry name" value="DUF2147"/>
</dbReference>
<dbReference type="RefSeq" id="WP_167955005.1">
    <property type="nucleotide sequence ID" value="NZ_JAATJE010000002.1"/>
</dbReference>
<comment type="caution">
    <text evidence="3">The sequence shown here is derived from an EMBL/GenBank/DDBJ whole genome shotgun (WGS) entry which is preliminary data.</text>
</comment>
<evidence type="ECO:0000259" key="2">
    <source>
        <dbReference type="Pfam" id="PF09917"/>
    </source>
</evidence>
<feature type="domain" description="DUF2147" evidence="2">
    <location>
        <begin position="24"/>
        <end position="132"/>
    </location>
</feature>
<keyword evidence="4" id="KW-1185">Reference proteome</keyword>
<feature type="signal peptide" evidence="1">
    <location>
        <begin position="1"/>
        <end position="18"/>
    </location>
</feature>
<feature type="chain" id="PRO_5045421584" evidence="1">
    <location>
        <begin position="19"/>
        <end position="135"/>
    </location>
</feature>
<dbReference type="EMBL" id="JAATJE010000002">
    <property type="protein sequence ID" value="NJC34749.1"/>
    <property type="molecule type" value="Genomic_DNA"/>
</dbReference>
<protein>
    <submittedName>
        <fullName evidence="3">Uncharacterized protein (DUF2147 family)</fullName>
    </submittedName>
</protein>
<proteinExistence type="predicted"/>
<dbReference type="Gene3D" id="2.40.128.520">
    <property type="match status" value="1"/>
</dbReference>